<proteinExistence type="predicted"/>
<evidence type="ECO:0000313" key="3">
    <source>
        <dbReference type="EMBL" id="SFN61160.1"/>
    </source>
</evidence>
<name>A0A1I5AFK2_9FLAO</name>
<evidence type="ECO:0000313" key="4">
    <source>
        <dbReference type="Proteomes" id="UP000198705"/>
    </source>
</evidence>
<evidence type="ECO:0000256" key="1">
    <source>
        <dbReference type="SAM" id="MobiDB-lite"/>
    </source>
</evidence>
<evidence type="ECO:0000256" key="2">
    <source>
        <dbReference type="SAM" id="Phobius"/>
    </source>
</evidence>
<keyword evidence="2" id="KW-0812">Transmembrane</keyword>
<feature type="compositionally biased region" description="Pro residues" evidence="1">
    <location>
        <begin position="76"/>
        <end position="89"/>
    </location>
</feature>
<sequence>MTSSRGIACVAEYSISNEILGQQYYCSNLIQNQMKKLYVILFMIAINMAFYSCTPTSVADETSSQATDCCGNEGDIPPPPPPPPPGDDD</sequence>
<protein>
    <submittedName>
        <fullName evidence="3">Uncharacterized protein</fullName>
    </submittedName>
</protein>
<feature type="transmembrane region" description="Helical" evidence="2">
    <location>
        <begin position="37"/>
        <end position="58"/>
    </location>
</feature>
<feature type="region of interest" description="Disordered" evidence="1">
    <location>
        <begin position="61"/>
        <end position="89"/>
    </location>
</feature>
<dbReference type="AlphaFoldDB" id="A0A1I5AFK2"/>
<dbReference type="EMBL" id="FOVN01000002">
    <property type="protein sequence ID" value="SFN61160.1"/>
    <property type="molecule type" value="Genomic_DNA"/>
</dbReference>
<keyword evidence="2" id="KW-0472">Membrane</keyword>
<keyword evidence="4" id="KW-1185">Reference proteome</keyword>
<reference evidence="4" key="1">
    <citation type="submission" date="2016-10" db="EMBL/GenBank/DDBJ databases">
        <authorList>
            <person name="Varghese N."/>
            <person name="Submissions S."/>
        </authorList>
    </citation>
    <scope>NUCLEOTIDE SEQUENCE [LARGE SCALE GENOMIC DNA]</scope>
    <source>
        <strain evidence="4">DSM 23925</strain>
    </source>
</reference>
<gene>
    <name evidence="3" type="ORF">SAMN04487989_1029</name>
</gene>
<organism evidence="3 4">
    <name type="scientific">Bizionia echini</name>
    <dbReference type="NCBI Taxonomy" id="649333"/>
    <lineage>
        <taxon>Bacteria</taxon>
        <taxon>Pseudomonadati</taxon>
        <taxon>Bacteroidota</taxon>
        <taxon>Flavobacteriia</taxon>
        <taxon>Flavobacteriales</taxon>
        <taxon>Flavobacteriaceae</taxon>
        <taxon>Bizionia</taxon>
    </lineage>
</organism>
<dbReference type="Proteomes" id="UP000198705">
    <property type="component" value="Unassembled WGS sequence"/>
</dbReference>
<keyword evidence="2" id="KW-1133">Transmembrane helix</keyword>
<dbReference type="STRING" id="649333.SAMN04487989_1029"/>
<accession>A0A1I5AFK2</accession>